<sequence length="24" mass="2849">MKMYKWSENDMLELKTVNPTEFGG</sequence>
<dbReference type="AlphaFoldDB" id="A0A0A9A320"/>
<reference evidence="1" key="2">
    <citation type="journal article" date="2015" name="Data Brief">
        <title>Shoot transcriptome of the giant reed, Arundo donax.</title>
        <authorList>
            <person name="Barrero R.A."/>
            <person name="Guerrero F.D."/>
            <person name="Moolhuijzen P."/>
            <person name="Goolsby J.A."/>
            <person name="Tidwell J."/>
            <person name="Bellgard S.E."/>
            <person name="Bellgard M.I."/>
        </authorList>
    </citation>
    <scope>NUCLEOTIDE SEQUENCE</scope>
    <source>
        <tissue evidence="1">Shoot tissue taken approximately 20 cm above the soil surface</tissue>
    </source>
</reference>
<organism evidence="1">
    <name type="scientific">Arundo donax</name>
    <name type="common">Giant reed</name>
    <name type="synonym">Donax arundinaceus</name>
    <dbReference type="NCBI Taxonomy" id="35708"/>
    <lineage>
        <taxon>Eukaryota</taxon>
        <taxon>Viridiplantae</taxon>
        <taxon>Streptophyta</taxon>
        <taxon>Embryophyta</taxon>
        <taxon>Tracheophyta</taxon>
        <taxon>Spermatophyta</taxon>
        <taxon>Magnoliopsida</taxon>
        <taxon>Liliopsida</taxon>
        <taxon>Poales</taxon>
        <taxon>Poaceae</taxon>
        <taxon>PACMAD clade</taxon>
        <taxon>Arundinoideae</taxon>
        <taxon>Arundineae</taxon>
        <taxon>Arundo</taxon>
    </lineage>
</organism>
<evidence type="ECO:0000313" key="1">
    <source>
        <dbReference type="EMBL" id="JAD45481.1"/>
    </source>
</evidence>
<protein>
    <submittedName>
        <fullName evidence="1">Uncharacterized protein</fullName>
    </submittedName>
</protein>
<dbReference type="EMBL" id="GBRH01252414">
    <property type="protein sequence ID" value="JAD45481.1"/>
    <property type="molecule type" value="Transcribed_RNA"/>
</dbReference>
<name>A0A0A9A320_ARUDO</name>
<proteinExistence type="predicted"/>
<accession>A0A0A9A320</accession>
<reference evidence="1" key="1">
    <citation type="submission" date="2014-09" db="EMBL/GenBank/DDBJ databases">
        <authorList>
            <person name="Magalhaes I.L.F."/>
            <person name="Oliveira U."/>
            <person name="Santos F.R."/>
            <person name="Vidigal T.H.D.A."/>
            <person name="Brescovit A.D."/>
            <person name="Santos A.J."/>
        </authorList>
    </citation>
    <scope>NUCLEOTIDE SEQUENCE</scope>
    <source>
        <tissue evidence="1">Shoot tissue taken approximately 20 cm above the soil surface</tissue>
    </source>
</reference>